<feature type="non-terminal residue" evidence="1">
    <location>
        <position position="48"/>
    </location>
</feature>
<reference evidence="1" key="1">
    <citation type="journal article" date="2014" name="Front. Microbiol.">
        <title>High frequency of phylogenetically diverse reductive dehalogenase-homologous genes in deep subseafloor sedimentary metagenomes.</title>
        <authorList>
            <person name="Kawai M."/>
            <person name="Futagami T."/>
            <person name="Toyoda A."/>
            <person name="Takaki Y."/>
            <person name="Nishi S."/>
            <person name="Hori S."/>
            <person name="Arai W."/>
            <person name="Tsubouchi T."/>
            <person name="Morono Y."/>
            <person name="Uchiyama I."/>
            <person name="Ito T."/>
            <person name="Fujiyama A."/>
            <person name="Inagaki F."/>
            <person name="Takami H."/>
        </authorList>
    </citation>
    <scope>NUCLEOTIDE SEQUENCE</scope>
    <source>
        <strain evidence="1">Expedition CK06-06</strain>
    </source>
</reference>
<evidence type="ECO:0000313" key="1">
    <source>
        <dbReference type="EMBL" id="GAG71317.1"/>
    </source>
</evidence>
<protein>
    <submittedName>
        <fullName evidence="1">Uncharacterized protein</fullName>
    </submittedName>
</protein>
<dbReference type="InterPro" id="IPR010443">
    <property type="entry name" value="Restrct_endonuc_II_Tsp45I"/>
</dbReference>
<sequence length="48" mass="5685">MNEWVRKSIEAANAPGYLDRLHEVYPVTREAAREIPLEIKEDLRDAYR</sequence>
<dbReference type="AlphaFoldDB" id="X1APL6"/>
<dbReference type="Pfam" id="PF06300">
    <property type="entry name" value="Tsp45I"/>
    <property type="match status" value="1"/>
</dbReference>
<comment type="caution">
    <text evidence="1">The sequence shown here is derived from an EMBL/GenBank/DDBJ whole genome shotgun (WGS) entry which is preliminary data.</text>
</comment>
<organism evidence="1">
    <name type="scientific">marine sediment metagenome</name>
    <dbReference type="NCBI Taxonomy" id="412755"/>
    <lineage>
        <taxon>unclassified sequences</taxon>
        <taxon>metagenomes</taxon>
        <taxon>ecological metagenomes</taxon>
    </lineage>
</organism>
<dbReference type="EMBL" id="BART01001588">
    <property type="protein sequence ID" value="GAG71317.1"/>
    <property type="molecule type" value="Genomic_DNA"/>
</dbReference>
<gene>
    <name evidence="1" type="ORF">S01H4_05463</name>
</gene>
<accession>X1APL6</accession>
<name>X1APL6_9ZZZZ</name>
<proteinExistence type="predicted"/>